<evidence type="ECO:0000313" key="1">
    <source>
        <dbReference type="EMBL" id="KAK7105059.1"/>
    </source>
</evidence>
<dbReference type="AlphaFoldDB" id="A0AAN9BH18"/>
<reference evidence="1 2" key="1">
    <citation type="submission" date="2024-02" db="EMBL/GenBank/DDBJ databases">
        <title>Chromosome-scale genome assembly of the rough periwinkle Littorina saxatilis.</title>
        <authorList>
            <person name="De Jode A."/>
            <person name="Faria R."/>
            <person name="Formenti G."/>
            <person name="Sims Y."/>
            <person name="Smith T.P."/>
            <person name="Tracey A."/>
            <person name="Wood J.M.D."/>
            <person name="Zagrodzka Z.B."/>
            <person name="Johannesson K."/>
            <person name="Butlin R.K."/>
            <person name="Leder E.H."/>
        </authorList>
    </citation>
    <scope>NUCLEOTIDE SEQUENCE [LARGE SCALE GENOMIC DNA]</scope>
    <source>
        <strain evidence="1">Snail1</strain>
        <tissue evidence="1">Muscle</tissue>
    </source>
</reference>
<gene>
    <name evidence="1" type="ORF">V1264_019680</name>
</gene>
<sequence>MDKYYYTVVKICSSLARPSYATQQTGNPTRLDMDGQVTVSSRYNKNKLTRVKNFFRQTNLPPSGTGGNKAHSSNTSINLFHSTSNKINHYTTMPIKTNGFTLL</sequence>
<proteinExistence type="predicted"/>
<protein>
    <submittedName>
        <fullName evidence="1">Uncharacterized protein</fullName>
    </submittedName>
</protein>
<accession>A0AAN9BH18</accession>
<evidence type="ECO:0000313" key="2">
    <source>
        <dbReference type="Proteomes" id="UP001374579"/>
    </source>
</evidence>
<organism evidence="1 2">
    <name type="scientific">Littorina saxatilis</name>
    <dbReference type="NCBI Taxonomy" id="31220"/>
    <lineage>
        <taxon>Eukaryota</taxon>
        <taxon>Metazoa</taxon>
        <taxon>Spiralia</taxon>
        <taxon>Lophotrochozoa</taxon>
        <taxon>Mollusca</taxon>
        <taxon>Gastropoda</taxon>
        <taxon>Caenogastropoda</taxon>
        <taxon>Littorinimorpha</taxon>
        <taxon>Littorinoidea</taxon>
        <taxon>Littorinidae</taxon>
        <taxon>Littorina</taxon>
    </lineage>
</organism>
<dbReference type="EMBL" id="JBAMIC010000008">
    <property type="protein sequence ID" value="KAK7105059.1"/>
    <property type="molecule type" value="Genomic_DNA"/>
</dbReference>
<dbReference type="Proteomes" id="UP001374579">
    <property type="component" value="Unassembled WGS sequence"/>
</dbReference>
<name>A0AAN9BH18_9CAEN</name>
<keyword evidence="2" id="KW-1185">Reference proteome</keyword>
<comment type="caution">
    <text evidence="1">The sequence shown here is derived from an EMBL/GenBank/DDBJ whole genome shotgun (WGS) entry which is preliminary data.</text>
</comment>